<name>A0A485L519_9STRA</name>
<reference evidence="11 12" key="1">
    <citation type="submission" date="2019-03" db="EMBL/GenBank/DDBJ databases">
        <authorList>
            <person name="Gaulin E."/>
            <person name="Dumas B."/>
        </authorList>
    </citation>
    <scope>NUCLEOTIDE SEQUENCE [LARGE SCALE GENOMIC DNA]</scope>
    <source>
        <strain evidence="11">CBS 568.67</strain>
    </source>
</reference>
<evidence type="ECO:0000256" key="3">
    <source>
        <dbReference type="ARBA" id="ARBA00022741"/>
    </source>
</evidence>
<keyword evidence="3" id="KW-0547">Nucleotide-binding</keyword>
<dbReference type="PANTHER" id="PTHR12172:SF1">
    <property type="entry name" value="P-LOOP CONTAINING NUCLEOSIDE TRIPHOSPHATE HYDROLASES SUPERFAMILY PROTEIN"/>
    <property type="match status" value="1"/>
</dbReference>
<keyword evidence="5" id="KW-0067">ATP-binding</keyword>
<dbReference type="InterPro" id="IPR003959">
    <property type="entry name" value="ATPase_AAA_core"/>
</dbReference>
<evidence type="ECO:0000256" key="5">
    <source>
        <dbReference type="ARBA" id="ARBA00022840"/>
    </source>
</evidence>
<evidence type="ECO:0000313" key="12">
    <source>
        <dbReference type="Proteomes" id="UP000332933"/>
    </source>
</evidence>
<feature type="region of interest" description="Disordered" evidence="8">
    <location>
        <begin position="350"/>
        <end position="391"/>
    </location>
</feature>
<feature type="domain" description="ATPase AAA-type core" evidence="9">
    <location>
        <begin position="543"/>
        <end position="678"/>
    </location>
</feature>
<comment type="similarity">
    <text evidence="2">Belongs to the rad17/RAD24 family.</text>
</comment>
<feature type="compositionally biased region" description="Polar residues" evidence="8">
    <location>
        <begin position="376"/>
        <end position="388"/>
    </location>
</feature>
<dbReference type="Proteomes" id="UP000332933">
    <property type="component" value="Unassembled WGS sequence"/>
</dbReference>
<dbReference type="GO" id="GO:0003689">
    <property type="term" value="F:DNA clamp loader activity"/>
    <property type="evidence" value="ECO:0007669"/>
    <property type="project" value="TreeGrafter"/>
</dbReference>
<dbReference type="PANTHER" id="PTHR12172">
    <property type="entry name" value="CELL CYCLE CHECKPOINT PROTEIN RAD17"/>
    <property type="match status" value="1"/>
</dbReference>
<dbReference type="SUPFAM" id="SSF52540">
    <property type="entry name" value="P-loop containing nucleoside triphosphate hydrolases"/>
    <property type="match status" value="1"/>
</dbReference>
<dbReference type="GO" id="GO:0005634">
    <property type="term" value="C:nucleus"/>
    <property type="evidence" value="ECO:0007669"/>
    <property type="project" value="UniProtKB-SubCell"/>
</dbReference>
<dbReference type="GO" id="GO:0005524">
    <property type="term" value="F:ATP binding"/>
    <property type="evidence" value="ECO:0007669"/>
    <property type="project" value="UniProtKB-KW"/>
</dbReference>
<evidence type="ECO:0000256" key="2">
    <source>
        <dbReference type="ARBA" id="ARBA00006168"/>
    </source>
</evidence>
<keyword evidence="12" id="KW-1185">Reference proteome</keyword>
<dbReference type="Pfam" id="PF00004">
    <property type="entry name" value="AAA"/>
    <property type="match status" value="1"/>
</dbReference>
<keyword evidence="6" id="KW-0539">Nucleus</keyword>
<dbReference type="GO" id="GO:0003682">
    <property type="term" value="F:chromatin binding"/>
    <property type="evidence" value="ECO:0007669"/>
    <property type="project" value="TreeGrafter"/>
</dbReference>
<evidence type="ECO:0000256" key="6">
    <source>
        <dbReference type="ARBA" id="ARBA00023242"/>
    </source>
</evidence>
<keyword evidence="4" id="KW-0227">DNA damage</keyword>
<keyword evidence="7" id="KW-0131">Cell cycle</keyword>
<feature type="compositionally biased region" description="Acidic residues" evidence="8">
    <location>
        <begin position="13"/>
        <end position="31"/>
    </location>
</feature>
<evidence type="ECO:0000256" key="4">
    <source>
        <dbReference type="ARBA" id="ARBA00022763"/>
    </source>
</evidence>
<dbReference type="GO" id="GO:0000077">
    <property type="term" value="P:DNA damage checkpoint signaling"/>
    <property type="evidence" value="ECO:0007669"/>
    <property type="project" value="TreeGrafter"/>
</dbReference>
<dbReference type="InterPro" id="IPR004582">
    <property type="entry name" value="Checkpoint_prot_Rad17_Rad24"/>
</dbReference>
<dbReference type="Gene3D" id="3.40.50.300">
    <property type="entry name" value="P-loop containing nucleotide triphosphate hydrolases"/>
    <property type="match status" value="1"/>
</dbReference>
<evidence type="ECO:0000313" key="10">
    <source>
        <dbReference type="EMBL" id="KAF0693218.1"/>
    </source>
</evidence>
<evidence type="ECO:0000313" key="11">
    <source>
        <dbReference type="EMBL" id="VFT92600.1"/>
    </source>
</evidence>
<feature type="compositionally biased region" description="Basic and acidic residues" evidence="8">
    <location>
        <begin position="85"/>
        <end position="95"/>
    </location>
</feature>
<feature type="compositionally biased region" description="Low complexity" evidence="8">
    <location>
        <begin position="124"/>
        <end position="136"/>
    </location>
</feature>
<proteinExistence type="inferred from homology"/>
<evidence type="ECO:0000256" key="8">
    <source>
        <dbReference type="SAM" id="MobiDB-lite"/>
    </source>
</evidence>
<dbReference type="AlphaFoldDB" id="A0A485L519"/>
<organism evidence="11 12">
    <name type="scientific">Aphanomyces stellatus</name>
    <dbReference type="NCBI Taxonomy" id="120398"/>
    <lineage>
        <taxon>Eukaryota</taxon>
        <taxon>Sar</taxon>
        <taxon>Stramenopiles</taxon>
        <taxon>Oomycota</taxon>
        <taxon>Saprolegniomycetes</taxon>
        <taxon>Saprolegniales</taxon>
        <taxon>Verrucalvaceae</taxon>
        <taxon>Aphanomyces</taxon>
    </lineage>
</organism>
<dbReference type="GO" id="GO:0006281">
    <property type="term" value="P:DNA repair"/>
    <property type="evidence" value="ECO:0007669"/>
    <property type="project" value="InterPro"/>
</dbReference>
<dbReference type="InterPro" id="IPR027417">
    <property type="entry name" value="P-loop_NTPase"/>
</dbReference>
<protein>
    <submittedName>
        <fullName evidence="11">Aste57867_15812 protein</fullName>
    </submittedName>
</protein>
<accession>A0A485L519</accession>
<dbReference type="EMBL" id="VJMH01005755">
    <property type="protein sequence ID" value="KAF0693218.1"/>
    <property type="molecule type" value="Genomic_DNA"/>
</dbReference>
<sequence>MRGVARWLKTTDEAEEENVEDIDSDEDDSEFIDGVKKRKEKTKAKAEKKPKRKKVQEDKGQLRMSFFVKRDSPVTTPSKNAIPHEAMEADPKDVTCIEIDTSTADTSTMDDVPEIEKEPADTVPASNSSPNSAAENECQDEPAVAAKVTSKRKKDDVQAASASTCRDDAPVSPACKRTKSPPSVVLVDTPEKPKKTEVSLMASGRPKRKAVVDAETINKSQDADVEIIDAPPPSAPRPMRAARAKKAVVDDDEYADCLLVEPKAGKSGKGKKTTAFFLTPEQRKQEAALLEEQRQAEAVLKFQQDLDRRKALDVSFFAGRKVNPFFQKVAATAPKSAQVVLDEDETSFSSSTTWKKEAAPSFPTPSHVNALPPLVPTTSDSRPPTKQPASPVVVTIHDDDDKTWTRLRHHRALHLALQVANSESFWCARPSSTSTNEDASVVDLANDDNDVWADAFQVSKARASSSLLVDQYAPRRMRSVVGNKNSVKLLYEWLRAWKSYRDGKSLRKCAEHYHELFAAAADAESSDDDDELDPSDDLHRVFVVHGESGAGKTCSVYACAAELGFEVLEINAGQPRSGKHLMELAGEATQSSRVVQTLHVMEPLKDEKKTSKKRKKSKRDAAPLSSTKLTLVLLEDVDHLFDADKGFMAALQQMAKHARCPIVLTCTDLPENFPTAMGHVKRSFARPSLGEFQIYLQAVLQDQPSMPSLPPHLIERVFHLFHGDIRRTMHFLQVHPVDAAAPSVVWTKMVLREAATSSSLDTMTETPTANVLAASIAGGRDILYSSYLHALKPHFSTTVVIEGDASSSLAEKAKIVDELERIDAIADSLALCDVWSTSLRMDDTFVVDVIHNVQQSVRLQSCHVAFHDRPTSHSPNGFECIQNALESDLRQRHSADRRRRLGKCVADIDQTLSPIKGTTIAMQGRGAALDTLPMLSKMALLDGCSQQQKRRSTSRHGYLNKVVPDIQVIASIRDCTMLRDGAPPAMLRTAPTPSPRTAARRFPQGTRLVGAIADVYFEDIDEWLRVEVTGWDATRRLHVVHCLTELKAEWMALHADTCRVLRLPSDSPTKIKLVSESREWRPKPKRFPA</sequence>
<dbReference type="EMBL" id="CAADRA010005776">
    <property type="protein sequence ID" value="VFT92600.1"/>
    <property type="molecule type" value="Genomic_DNA"/>
</dbReference>
<evidence type="ECO:0000256" key="1">
    <source>
        <dbReference type="ARBA" id="ARBA00004123"/>
    </source>
</evidence>
<comment type="subcellular location">
    <subcellularLocation>
        <location evidence="1">Nucleus</location>
    </subcellularLocation>
</comment>
<dbReference type="OrthoDB" id="9996895at2759"/>
<evidence type="ECO:0000259" key="9">
    <source>
        <dbReference type="Pfam" id="PF00004"/>
    </source>
</evidence>
<gene>
    <name evidence="11" type="primary">Aste57867_15812</name>
    <name evidence="10" type="ORF">As57867_015756</name>
    <name evidence="11" type="ORF">ASTE57867_15812</name>
</gene>
<reference evidence="10" key="2">
    <citation type="submission" date="2019-06" db="EMBL/GenBank/DDBJ databases">
        <title>Genomics analysis of Aphanomyces spp. identifies a new class of oomycete effector associated with host adaptation.</title>
        <authorList>
            <person name="Gaulin E."/>
        </authorList>
    </citation>
    <scope>NUCLEOTIDE SEQUENCE</scope>
    <source>
        <strain evidence="10">CBS 578.67</strain>
    </source>
</reference>
<feature type="region of interest" description="Disordered" evidence="8">
    <location>
        <begin position="1"/>
        <end position="216"/>
    </location>
</feature>
<dbReference type="GO" id="GO:0033314">
    <property type="term" value="P:mitotic DNA replication checkpoint signaling"/>
    <property type="evidence" value="ECO:0007669"/>
    <property type="project" value="TreeGrafter"/>
</dbReference>
<feature type="compositionally biased region" description="Basic residues" evidence="8">
    <location>
        <begin position="36"/>
        <end position="54"/>
    </location>
</feature>
<feature type="compositionally biased region" description="Low complexity" evidence="8">
    <location>
        <begin position="100"/>
        <end position="110"/>
    </location>
</feature>
<dbReference type="GO" id="GO:0016887">
    <property type="term" value="F:ATP hydrolysis activity"/>
    <property type="evidence" value="ECO:0007669"/>
    <property type="project" value="InterPro"/>
</dbReference>
<evidence type="ECO:0000256" key="7">
    <source>
        <dbReference type="ARBA" id="ARBA00023306"/>
    </source>
</evidence>